<evidence type="ECO:0000256" key="1">
    <source>
        <dbReference type="ARBA" id="ARBA00023015"/>
    </source>
</evidence>
<dbReference type="AlphaFoldDB" id="C1G5G7"/>
<dbReference type="PROSITE" id="PS50048">
    <property type="entry name" value="ZN2_CY6_FUNGAL_2"/>
    <property type="match status" value="1"/>
</dbReference>
<dbReference type="GO" id="GO:0003677">
    <property type="term" value="F:DNA binding"/>
    <property type="evidence" value="ECO:0007669"/>
    <property type="project" value="UniProtKB-KW"/>
</dbReference>
<accession>C1G5G7</accession>
<dbReference type="SMART" id="SM00066">
    <property type="entry name" value="GAL4"/>
    <property type="match status" value="1"/>
</dbReference>
<proteinExistence type="predicted"/>
<dbReference type="InterPro" id="IPR001138">
    <property type="entry name" value="Zn2Cys6_DnaBD"/>
</dbReference>
<dbReference type="InParanoid" id="C1G5G7"/>
<keyword evidence="8" id="KW-1185">Reference proteome</keyword>
<dbReference type="PANTHER" id="PTHR47784">
    <property type="entry name" value="STEROL UPTAKE CONTROL PROTEIN 2"/>
    <property type="match status" value="1"/>
</dbReference>
<dbReference type="RefSeq" id="XP_010757980.1">
    <property type="nucleotide sequence ID" value="XM_010759678.1"/>
</dbReference>
<dbReference type="Gene3D" id="4.10.240.10">
    <property type="entry name" value="Zn(2)-C6 fungal-type DNA-binding domain"/>
    <property type="match status" value="1"/>
</dbReference>
<dbReference type="STRING" id="502780.C1G5G7"/>
<dbReference type="eggNOG" id="ENOG502R9IH">
    <property type="taxonomic scope" value="Eukaryota"/>
</dbReference>
<reference evidence="7 8" key="1">
    <citation type="journal article" date="2011" name="PLoS Genet.">
        <title>Comparative genomic analysis of human fungal pathogens causing paracoccidioidomycosis.</title>
        <authorList>
            <person name="Desjardins C.A."/>
            <person name="Champion M.D."/>
            <person name="Holder J.W."/>
            <person name="Muszewska A."/>
            <person name="Goldberg J."/>
            <person name="Bailao A.M."/>
            <person name="Brigido M.M."/>
            <person name="Ferreira M.E."/>
            <person name="Garcia A.M."/>
            <person name="Grynberg M."/>
            <person name="Gujja S."/>
            <person name="Heiman D.I."/>
            <person name="Henn M.R."/>
            <person name="Kodira C.D."/>
            <person name="Leon-Narvaez H."/>
            <person name="Longo L.V."/>
            <person name="Ma L.J."/>
            <person name="Malavazi I."/>
            <person name="Matsuo A.L."/>
            <person name="Morais F.V."/>
            <person name="Pereira M."/>
            <person name="Rodriguez-Brito S."/>
            <person name="Sakthikumar S."/>
            <person name="Salem-Izacc S.M."/>
            <person name="Sykes S.M."/>
            <person name="Teixeira M.M."/>
            <person name="Vallejo M.C."/>
            <person name="Walter M.E."/>
            <person name="Yandava C."/>
            <person name="Young S."/>
            <person name="Zeng Q."/>
            <person name="Zucker J."/>
            <person name="Felipe M.S."/>
            <person name="Goldman G.H."/>
            <person name="Haas B.J."/>
            <person name="McEwen J.G."/>
            <person name="Nino-Vega G."/>
            <person name="Puccia R."/>
            <person name="San-Blas G."/>
            <person name="Soares C.M."/>
            <person name="Birren B.W."/>
            <person name="Cuomo C.A."/>
        </authorList>
    </citation>
    <scope>NUCLEOTIDE SEQUENCE [LARGE SCALE GENOMIC DNA]</scope>
    <source>
        <strain evidence="7 8">Pb18</strain>
    </source>
</reference>
<dbReference type="SUPFAM" id="SSF57701">
    <property type="entry name" value="Zn2/Cys6 DNA-binding domain"/>
    <property type="match status" value="1"/>
</dbReference>
<dbReference type="InterPro" id="IPR053157">
    <property type="entry name" value="Sterol_Uptake_Regulator"/>
</dbReference>
<dbReference type="OMA" id="QETHPAC"/>
<keyword evidence="3" id="KW-0804">Transcription</keyword>
<dbReference type="OrthoDB" id="416217at2759"/>
<organism evidence="7 8">
    <name type="scientific">Paracoccidioides brasiliensis (strain Pb18)</name>
    <dbReference type="NCBI Taxonomy" id="502780"/>
    <lineage>
        <taxon>Eukaryota</taxon>
        <taxon>Fungi</taxon>
        <taxon>Dikarya</taxon>
        <taxon>Ascomycota</taxon>
        <taxon>Pezizomycotina</taxon>
        <taxon>Eurotiomycetes</taxon>
        <taxon>Eurotiomycetidae</taxon>
        <taxon>Onygenales</taxon>
        <taxon>Ajellomycetaceae</taxon>
        <taxon>Paracoccidioides</taxon>
    </lineage>
</organism>
<feature type="domain" description="Zn(2)-C6 fungal-type" evidence="6">
    <location>
        <begin position="26"/>
        <end position="57"/>
    </location>
</feature>
<evidence type="ECO:0000259" key="6">
    <source>
        <dbReference type="PROSITE" id="PS50048"/>
    </source>
</evidence>
<dbReference type="KEGG" id="pbn:PADG_02422"/>
<protein>
    <recommendedName>
        <fullName evidence="6">Zn(2)-C6 fungal-type domain-containing protein</fullName>
    </recommendedName>
</protein>
<dbReference type="EMBL" id="KN275959">
    <property type="protein sequence ID" value="EEH46324.2"/>
    <property type="molecule type" value="Genomic_DNA"/>
</dbReference>
<dbReference type="GO" id="GO:0001228">
    <property type="term" value="F:DNA-binding transcription activator activity, RNA polymerase II-specific"/>
    <property type="evidence" value="ECO:0007669"/>
    <property type="project" value="TreeGrafter"/>
</dbReference>
<sequence>MAEIEQGPTRATPIKSRKPHTKSRAGCYSCKARKVKKCPETRPICKNCTARKLDCVYPVQFKLQSQQQVARRLIPDHSKKNRSAAVFWLTTPPSPLFSSFIRPIGVLQLLPASFTIEDMRFFHHYMIAAHPYLPFGCDGVWHEYLMHAILSLGTSHLSLMNTLYTAMVSHRGLALRGLHEAIGKHHQQLHSTTDTSPTATSTQTHELNAMLATCYALACAAADVSTTISRRTTTRNSGPLPLNVKDPDMYVLYPHLVDGNNNGDDEASLVAMDMPTIQCMTVAVRALSPLLQHDWDWKYHELNSYGSGGIAETCDTYVVWCSMDESSFQEHIISILAPVRKSKAFLIPFMHFTALQTVMLPIISRAIPLRARFPQLMLPQMRWLIEISCWIPDELQQYLSVPLEAVGRLGGEYGVFDSDFGNRVREAILRRAGEIAETAWRKMDETINLT</sequence>
<evidence type="ECO:0000313" key="8">
    <source>
        <dbReference type="Proteomes" id="UP000001628"/>
    </source>
</evidence>
<evidence type="ECO:0000256" key="3">
    <source>
        <dbReference type="ARBA" id="ARBA00023163"/>
    </source>
</evidence>
<name>C1G5G7_PARBD</name>
<dbReference type="CDD" id="cd00067">
    <property type="entry name" value="GAL4"/>
    <property type="match status" value="1"/>
</dbReference>
<keyword evidence="4" id="KW-0539">Nucleus</keyword>
<dbReference type="Pfam" id="PF00172">
    <property type="entry name" value="Zn_clus"/>
    <property type="match status" value="1"/>
</dbReference>
<evidence type="ECO:0000256" key="2">
    <source>
        <dbReference type="ARBA" id="ARBA00023125"/>
    </source>
</evidence>
<gene>
    <name evidence="7" type="ORF">PADG_02422</name>
</gene>
<dbReference type="GeneID" id="22581900"/>
<evidence type="ECO:0000313" key="7">
    <source>
        <dbReference type="EMBL" id="EEH46324.2"/>
    </source>
</evidence>
<dbReference type="HOGENOM" id="CLU_027371_1_1_1"/>
<dbReference type="GO" id="GO:0008270">
    <property type="term" value="F:zinc ion binding"/>
    <property type="evidence" value="ECO:0007669"/>
    <property type="project" value="InterPro"/>
</dbReference>
<dbReference type="InterPro" id="IPR036864">
    <property type="entry name" value="Zn2-C6_fun-type_DNA-bd_sf"/>
</dbReference>
<dbReference type="PANTHER" id="PTHR47784:SF7">
    <property type="entry name" value="ZN(II)2CYS6 TRANSCRIPTION FACTOR (EUROFUNG)"/>
    <property type="match status" value="1"/>
</dbReference>
<feature type="region of interest" description="Disordered" evidence="5">
    <location>
        <begin position="1"/>
        <end position="22"/>
    </location>
</feature>
<dbReference type="Proteomes" id="UP000001628">
    <property type="component" value="Unassembled WGS sequence"/>
</dbReference>
<evidence type="ECO:0000256" key="5">
    <source>
        <dbReference type="SAM" id="MobiDB-lite"/>
    </source>
</evidence>
<keyword evidence="2" id="KW-0238">DNA-binding</keyword>
<evidence type="ECO:0000256" key="4">
    <source>
        <dbReference type="ARBA" id="ARBA00023242"/>
    </source>
</evidence>
<dbReference type="VEuPathDB" id="FungiDB:PADG_02422"/>
<keyword evidence="1" id="KW-0805">Transcription regulation</keyword>